<keyword evidence="4" id="KW-0521">NADP</keyword>
<keyword evidence="5" id="KW-0694">RNA-binding</keyword>
<dbReference type="InterPro" id="IPR011032">
    <property type="entry name" value="GroES-like_sf"/>
</dbReference>
<dbReference type="SMART" id="SM00829">
    <property type="entry name" value="PKS_ER"/>
    <property type="match status" value="1"/>
</dbReference>
<organism evidence="8 9">
    <name type="scientific">Paenibacillus mellifer</name>
    <dbReference type="NCBI Taxonomy" id="2937794"/>
    <lineage>
        <taxon>Bacteria</taxon>
        <taxon>Bacillati</taxon>
        <taxon>Bacillota</taxon>
        <taxon>Bacilli</taxon>
        <taxon>Bacillales</taxon>
        <taxon>Paenibacillaceae</taxon>
        <taxon>Paenibacillus</taxon>
    </lineage>
</organism>
<name>A0A9X2BSM8_9BACL</name>
<evidence type="ECO:0000256" key="1">
    <source>
        <dbReference type="ARBA" id="ARBA00004496"/>
    </source>
</evidence>
<evidence type="ECO:0000259" key="7">
    <source>
        <dbReference type="SMART" id="SM00829"/>
    </source>
</evidence>
<evidence type="ECO:0000313" key="8">
    <source>
        <dbReference type="EMBL" id="MCK8486936.1"/>
    </source>
</evidence>
<dbReference type="InterPro" id="IPR051603">
    <property type="entry name" value="Zinc-ADH_QOR/CCCR"/>
</dbReference>
<evidence type="ECO:0000256" key="2">
    <source>
        <dbReference type="ARBA" id="ARBA00011881"/>
    </source>
</evidence>
<dbReference type="GO" id="GO:0008270">
    <property type="term" value="F:zinc ion binding"/>
    <property type="evidence" value="ECO:0007669"/>
    <property type="project" value="InterPro"/>
</dbReference>
<evidence type="ECO:0000313" key="9">
    <source>
        <dbReference type="Proteomes" id="UP001139534"/>
    </source>
</evidence>
<dbReference type="RefSeq" id="WP_248551138.1">
    <property type="nucleotide sequence ID" value="NZ_JALPRK010000004.1"/>
</dbReference>
<accession>A0A9X2BSM8</accession>
<dbReference type="PANTHER" id="PTHR44154">
    <property type="entry name" value="QUINONE OXIDOREDUCTASE"/>
    <property type="match status" value="1"/>
</dbReference>
<evidence type="ECO:0000256" key="6">
    <source>
        <dbReference type="ARBA" id="ARBA00022990"/>
    </source>
</evidence>
<comment type="caution">
    <text evidence="8">The sequence shown here is derived from an EMBL/GenBank/DDBJ whole genome shotgun (WGS) entry which is preliminary data.</text>
</comment>
<dbReference type="Proteomes" id="UP001139534">
    <property type="component" value="Unassembled WGS sequence"/>
</dbReference>
<feature type="domain" description="Enoyl reductase (ER)" evidence="7">
    <location>
        <begin position="10"/>
        <end position="325"/>
    </location>
</feature>
<comment type="subcellular location">
    <subcellularLocation>
        <location evidence="1">Cytoplasm</location>
    </subcellularLocation>
</comment>
<sequence length="327" mass="34575">MKALILPKPGKPDTLEIAELPLPIPGPGEIRVRVHAAGLNPIDYKVSPNGNPAWVYPFVLGIDVAGVVDAVGEGVTTWKTGDRVAYMADFTRPGGFAEYTVTVAHTVAAIPDGVSFTDAAAFPCAGLTAYQILTRKMQIRSGQSLLVHAGAGGVGGYAIQLAKIYGASPILATASPQNADYVRSLGADEVIDYNSENVQERVMDITNGVGVDLIINSVNRATAQQDLSMLAFGGQLACIAGAPETVADFQPSSKSFTLHKLMIAGAYGSGSRKAEEELAIMAGEFMALLQQNKMNAMVQEVIKLDKVPDALIRLSQRHVRGKIVAEL</sequence>
<evidence type="ECO:0000256" key="4">
    <source>
        <dbReference type="ARBA" id="ARBA00022857"/>
    </source>
</evidence>
<comment type="subunit">
    <text evidence="2">Homotetramer.</text>
</comment>
<protein>
    <submittedName>
        <fullName evidence="8">Zinc-binding dehydrogenase</fullName>
    </submittedName>
</protein>
<evidence type="ECO:0000256" key="3">
    <source>
        <dbReference type="ARBA" id="ARBA00022490"/>
    </source>
</evidence>
<dbReference type="SUPFAM" id="SSF51735">
    <property type="entry name" value="NAD(P)-binding Rossmann-fold domains"/>
    <property type="match status" value="1"/>
</dbReference>
<dbReference type="InterPro" id="IPR002364">
    <property type="entry name" value="Quin_OxRdtase/zeta-crystal_CS"/>
</dbReference>
<dbReference type="CDD" id="cd08271">
    <property type="entry name" value="MDR5"/>
    <property type="match status" value="1"/>
</dbReference>
<dbReference type="InterPro" id="IPR013149">
    <property type="entry name" value="ADH-like_C"/>
</dbReference>
<proteinExistence type="predicted"/>
<keyword evidence="9" id="KW-1185">Reference proteome</keyword>
<dbReference type="SUPFAM" id="SSF50129">
    <property type="entry name" value="GroES-like"/>
    <property type="match status" value="1"/>
</dbReference>
<keyword evidence="3" id="KW-0963">Cytoplasm</keyword>
<gene>
    <name evidence="8" type="ORF">M0651_07065</name>
</gene>
<reference evidence="8" key="1">
    <citation type="submission" date="2022-04" db="EMBL/GenBank/DDBJ databases">
        <authorList>
            <person name="Seo M.-J."/>
        </authorList>
    </citation>
    <scope>NUCLEOTIDE SEQUENCE</scope>
    <source>
        <strain evidence="8">MBLB2552</strain>
    </source>
</reference>
<dbReference type="PROSITE" id="PS01162">
    <property type="entry name" value="QOR_ZETA_CRYSTAL"/>
    <property type="match status" value="1"/>
</dbReference>
<dbReference type="Pfam" id="PF00107">
    <property type="entry name" value="ADH_zinc_N"/>
    <property type="match status" value="1"/>
</dbReference>
<dbReference type="Pfam" id="PF08240">
    <property type="entry name" value="ADH_N"/>
    <property type="match status" value="1"/>
</dbReference>
<keyword evidence="6" id="KW-0007">Acetylation</keyword>
<dbReference type="InterPro" id="IPR013154">
    <property type="entry name" value="ADH-like_N"/>
</dbReference>
<evidence type="ECO:0000256" key="5">
    <source>
        <dbReference type="ARBA" id="ARBA00022884"/>
    </source>
</evidence>
<dbReference type="GO" id="GO:0005737">
    <property type="term" value="C:cytoplasm"/>
    <property type="evidence" value="ECO:0007669"/>
    <property type="project" value="UniProtKB-SubCell"/>
</dbReference>
<dbReference type="GO" id="GO:0003723">
    <property type="term" value="F:RNA binding"/>
    <property type="evidence" value="ECO:0007669"/>
    <property type="project" value="UniProtKB-KW"/>
</dbReference>
<dbReference type="AlphaFoldDB" id="A0A9X2BSM8"/>
<dbReference type="PANTHER" id="PTHR44154:SF1">
    <property type="entry name" value="QUINONE OXIDOREDUCTASE"/>
    <property type="match status" value="1"/>
</dbReference>
<dbReference type="EMBL" id="JALPRK010000004">
    <property type="protein sequence ID" value="MCK8486936.1"/>
    <property type="molecule type" value="Genomic_DNA"/>
</dbReference>
<dbReference type="InterPro" id="IPR020843">
    <property type="entry name" value="ER"/>
</dbReference>
<dbReference type="Gene3D" id="3.40.50.720">
    <property type="entry name" value="NAD(P)-binding Rossmann-like Domain"/>
    <property type="match status" value="1"/>
</dbReference>
<dbReference type="GO" id="GO:0016491">
    <property type="term" value="F:oxidoreductase activity"/>
    <property type="evidence" value="ECO:0007669"/>
    <property type="project" value="InterPro"/>
</dbReference>
<dbReference type="Gene3D" id="3.90.180.10">
    <property type="entry name" value="Medium-chain alcohol dehydrogenases, catalytic domain"/>
    <property type="match status" value="1"/>
</dbReference>
<dbReference type="InterPro" id="IPR036291">
    <property type="entry name" value="NAD(P)-bd_dom_sf"/>
</dbReference>